<dbReference type="Pfam" id="PF01979">
    <property type="entry name" value="Amidohydro_1"/>
    <property type="match status" value="1"/>
</dbReference>
<accession>A0A382GQW7</accession>
<dbReference type="PANTHER" id="PTHR43794">
    <property type="entry name" value="AMINOHYDROLASE SSNA-RELATED"/>
    <property type="match status" value="1"/>
</dbReference>
<feature type="domain" description="Amidohydrolase-related" evidence="2">
    <location>
        <begin position="55"/>
        <end position="311"/>
    </location>
</feature>
<dbReference type="Gene3D" id="2.30.40.10">
    <property type="entry name" value="Urease, subunit C, domain 1"/>
    <property type="match status" value="1"/>
</dbReference>
<evidence type="ECO:0000256" key="1">
    <source>
        <dbReference type="ARBA" id="ARBA00022801"/>
    </source>
</evidence>
<dbReference type="SUPFAM" id="SSF51338">
    <property type="entry name" value="Composite domain of metallo-dependent hydrolases"/>
    <property type="match status" value="1"/>
</dbReference>
<keyword evidence="1" id="KW-0378">Hydrolase</keyword>
<dbReference type="EMBL" id="UINC01056676">
    <property type="protein sequence ID" value="SVB76983.1"/>
    <property type="molecule type" value="Genomic_DNA"/>
</dbReference>
<dbReference type="InterPro" id="IPR011059">
    <property type="entry name" value="Metal-dep_hydrolase_composite"/>
</dbReference>
<dbReference type="Gene3D" id="3.20.20.140">
    <property type="entry name" value="Metal-dependent hydrolases"/>
    <property type="match status" value="1"/>
</dbReference>
<feature type="non-terminal residue" evidence="3">
    <location>
        <position position="312"/>
    </location>
</feature>
<dbReference type="PANTHER" id="PTHR43794:SF11">
    <property type="entry name" value="AMIDOHYDROLASE-RELATED DOMAIN-CONTAINING PROTEIN"/>
    <property type="match status" value="1"/>
</dbReference>
<gene>
    <name evidence="3" type="ORF">METZ01_LOCUS229837</name>
</gene>
<reference evidence="3" key="1">
    <citation type="submission" date="2018-05" db="EMBL/GenBank/DDBJ databases">
        <authorList>
            <person name="Lanie J.A."/>
            <person name="Ng W.-L."/>
            <person name="Kazmierczak K.M."/>
            <person name="Andrzejewski T.M."/>
            <person name="Davidsen T.M."/>
            <person name="Wayne K.J."/>
            <person name="Tettelin H."/>
            <person name="Glass J.I."/>
            <person name="Rusch D."/>
            <person name="Podicherti R."/>
            <person name="Tsui H.-C.T."/>
            <person name="Winkler M.E."/>
        </authorList>
    </citation>
    <scope>NUCLEOTIDE SEQUENCE</scope>
</reference>
<dbReference type="InterPro" id="IPR006680">
    <property type="entry name" value="Amidohydro-rel"/>
</dbReference>
<evidence type="ECO:0000313" key="3">
    <source>
        <dbReference type="EMBL" id="SVB76983.1"/>
    </source>
</evidence>
<evidence type="ECO:0000259" key="2">
    <source>
        <dbReference type="Pfam" id="PF01979"/>
    </source>
</evidence>
<dbReference type="InterPro" id="IPR032466">
    <property type="entry name" value="Metal_Hydrolase"/>
</dbReference>
<dbReference type="SUPFAM" id="SSF51556">
    <property type="entry name" value="Metallo-dependent hydrolases"/>
    <property type="match status" value="1"/>
</dbReference>
<sequence>MAFTLITNGLVMGSGQSDTCPADILIEGDTIRTVGPPGLSAPTQTHVIDASDRLIIPGLINSHTHGHGSLYKGSGDRWTLELLLNAGPWISGHRTLEHKYLAASLGAAELLSKGCTALYDLYVELPDPTVDGMLAVGQAYQDAGMRAVIAPMIADRTFFEAVPDLVDALPPDLQTRVAAMRLSPAESTFKTCRELLQRWPFDRQRIAPALAPTIPLHCSDEFLTTARQLANEFEVGLHMHLAESKIQVLSGLRTYGKSLTAHLDEIGVLGPDFTAAHAVWLDPEDITRLAAHGASVAHNPGSNMRLGSGIAP</sequence>
<dbReference type="InterPro" id="IPR050287">
    <property type="entry name" value="MTA/SAH_deaminase"/>
</dbReference>
<organism evidence="3">
    <name type="scientific">marine metagenome</name>
    <dbReference type="NCBI Taxonomy" id="408172"/>
    <lineage>
        <taxon>unclassified sequences</taxon>
        <taxon>metagenomes</taxon>
        <taxon>ecological metagenomes</taxon>
    </lineage>
</organism>
<dbReference type="GO" id="GO:0016810">
    <property type="term" value="F:hydrolase activity, acting on carbon-nitrogen (but not peptide) bonds"/>
    <property type="evidence" value="ECO:0007669"/>
    <property type="project" value="InterPro"/>
</dbReference>
<proteinExistence type="predicted"/>
<protein>
    <recommendedName>
        <fullName evidence="2">Amidohydrolase-related domain-containing protein</fullName>
    </recommendedName>
</protein>
<name>A0A382GQW7_9ZZZZ</name>
<dbReference type="AlphaFoldDB" id="A0A382GQW7"/>